<comment type="cofactor">
    <cofactor evidence="1">
        <name>Mg(2+)</name>
        <dbReference type="ChEBI" id="CHEBI:18420"/>
    </cofactor>
</comment>
<evidence type="ECO:0000256" key="1">
    <source>
        <dbReference type="ARBA" id="ARBA00001946"/>
    </source>
</evidence>
<name>A0ABT5YK63_9PROT</name>
<comment type="catalytic activity">
    <reaction evidence="10">
        <text>L-histidinol phosphate + H2O = L-histidinol + phosphate</text>
        <dbReference type="Rhea" id="RHEA:14465"/>
        <dbReference type="ChEBI" id="CHEBI:15377"/>
        <dbReference type="ChEBI" id="CHEBI:43474"/>
        <dbReference type="ChEBI" id="CHEBI:57699"/>
        <dbReference type="ChEBI" id="CHEBI:57980"/>
        <dbReference type="EC" id="3.1.3.15"/>
    </reaction>
</comment>
<evidence type="ECO:0000256" key="9">
    <source>
        <dbReference type="ARBA" id="ARBA00023102"/>
    </source>
</evidence>
<dbReference type="PANTHER" id="PTHR43200">
    <property type="entry name" value="PHOSPHATASE"/>
    <property type="match status" value="1"/>
</dbReference>
<keyword evidence="13" id="KW-1185">Reference proteome</keyword>
<dbReference type="InterPro" id="IPR020583">
    <property type="entry name" value="Inositol_monoP_metal-BS"/>
</dbReference>
<keyword evidence="8" id="KW-0460">Magnesium</keyword>
<dbReference type="EC" id="3.1.3.15" evidence="4 11"/>
<organism evidence="12 13">
    <name type="scientific">Aquibaculum arenosum</name>
    <dbReference type="NCBI Taxonomy" id="3032591"/>
    <lineage>
        <taxon>Bacteria</taxon>
        <taxon>Pseudomonadati</taxon>
        <taxon>Pseudomonadota</taxon>
        <taxon>Alphaproteobacteria</taxon>
        <taxon>Rhodospirillales</taxon>
        <taxon>Rhodovibrionaceae</taxon>
        <taxon>Aquibaculum</taxon>
    </lineage>
</organism>
<comment type="caution">
    <text evidence="12">The sequence shown here is derived from an EMBL/GenBank/DDBJ whole genome shotgun (WGS) entry which is preliminary data.</text>
</comment>
<evidence type="ECO:0000256" key="3">
    <source>
        <dbReference type="ARBA" id="ARBA00009759"/>
    </source>
</evidence>
<evidence type="ECO:0000313" key="13">
    <source>
        <dbReference type="Proteomes" id="UP001215503"/>
    </source>
</evidence>
<dbReference type="NCBIfam" id="TIGR02067">
    <property type="entry name" value="his_9_HisN"/>
    <property type="match status" value="1"/>
</dbReference>
<dbReference type="InterPro" id="IPR011809">
    <property type="entry name" value="His_9_proposed"/>
</dbReference>
<protein>
    <recommendedName>
        <fullName evidence="4 11">Histidinol-phosphatase</fullName>
        <ecNumber evidence="4 11">3.1.3.15</ecNumber>
    </recommendedName>
</protein>
<dbReference type="InterPro" id="IPR051090">
    <property type="entry name" value="Inositol_monoP_superfamily"/>
</dbReference>
<dbReference type="GO" id="GO:0004401">
    <property type="term" value="F:histidinol-phosphatase activity"/>
    <property type="evidence" value="ECO:0007669"/>
    <property type="project" value="UniProtKB-EC"/>
</dbReference>
<dbReference type="InterPro" id="IPR000760">
    <property type="entry name" value="Inositol_monophosphatase-like"/>
</dbReference>
<dbReference type="EMBL" id="JARHUD010000002">
    <property type="protein sequence ID" value="MDF2095262.1"/>
    <property type="molecule type" value="Genomic_DNA"/>
</dbReference>
<dbReference type="Proteomes" id="UP001215503">
    <property type="component" value="Unassembled WGS sequence"/>
</dbReference>
<evidence type="ECO:0000256" key="5">
    <source>
        <dbReference type="ARBA" id="ARBA00022605"/>
    </source>
</evidence>
<evidence type="ECO:0000256" key="6">
    <source>
        <dbReference type="ARBA" id="ARBA00022723"/>
    </source>
</evidence>
<reference evidence="12 13" key="1">
    <citation type="submission" date="2023-03" db="EMBL/GenBank/DDBJ databases">
        <title>Fodinicurvata sp. CAU 1616 isolated from sea sendiment.</title>
        <authorList>
            <person name="Kim W."/>
        </authorList>
    </citation>
    <scope>NUCLEOTIDE SEQUENCE [LARGE SCALE GENOMIC DNA]</scope>
    <source>
        <strain evidence="12 13">CAU 1616</strain>
    </source>
</reference>
<dbReference type="RefSeq" id="WP_275820515.1">
    <property type="nucleotide sequence ID" value="NZ_JARHUD010000002.1"/>
</dbReference>
<comment type="pathway">
    <text evidence="2">Amino-acid biosynthesis; L-histidine biosynthesis; L-histidine from 5-phospho-alpha-D-ribose 1-diphosphate: step 8/9.</text>
</comment>
<dbReference type="PANTHER" id="PTHR43200:SF6">
    <property type="entry name" value="3'(2'),5'-BISPHOSPHATE NUCLEOTIDASE"/>
    <property type="match status" value="1"/>
</dbReference>
<proteinExistence type="inferred from homology"/>
<comment type="similarity">
    <text evidence="3">Belongs to the inositol monophosphatase superfamily.</text>
</comment>
<gene>
    <name evidence="12" type="primary">hisN</name>
    <name evidence="12" type="ORF">P2G67_04655</name>
</gene>
<dbReference type="Pfam" id="PF00459">
    <property type="entry name" value="Inositol_P"/>
    <property type="match status" value="1"/>
</dbReference>
<evidence type="ECO:0000256" key="2">
    <source>
        <dbReference type="ARBA" id="ARBA00004970"/>
    </source>
</evidence>
<dbReference type="PROSITE" id="PS00629">
    <property type="entry name" value="IMP_1"/>
    <property type="match status" value="1"/>
</dbReference>
<evidence type="ECO:0000256" key="11">
    <source>
        <dbReference type="NCBIfam" id="TIGR02067"/>
    </source>
</evidence>
<evidence type="ECO:0000256" key="8">
    <source>
        <dbReference type="ARBA" id="ARBA00022842"/>
    </source>
</evidence>
<dbReference type="Gene3D" id="3.30.540.10">
    <property type="entry name" value="Fructose-1,6-Bisphosphatase, subunit A, domain 1"/>
    <property type="match status" value="1"/>
</dbReference>
<accession>A0ABT5YK63</accession>
<evidence type="ECO:0000313" key="12">
    <source>
        <dbReference type="EMBL" id="MDF2095262.1"/>
    </source>
</evidence>
<dbReference type="SUPFAM" id="SSF56655">
    <property type="entry name" value="Carbohydrate phosphatase"/>
    <property type="match status" value="1"/>
</dbReference>
<evidence type="ECO:0000256" key="10">
    <source>
        <dbReference type="ARBA" id="ARBA00049158"/>
    </source>
</evidence>
<keyword evidence="7 12" id="KW-0378">Hydrolase</keyword>
<evidence type="ECO:0000256" key="4">
    <source>
        <dbReference type="ARBA" id="ARBA00013085"/>
    </source>
</evidence>
<keyword evidence="6" id="KW-0479">Metal-binding</keyword>
<dbReference type="Gene3D" id="3.40.190.80">
    <property type="match status" value="1"/>
</dbReference>
<sequence length="275" mass="29242">MTVIADDSNEACPAGLVSLAEKLADVGGEIALRYFRSPLDVDTKADESPVTRADREAEAAMRAILAEEVPDHGIVGEEHGVQGADSDYVWILDPIDGTKAFITGNPIFGTLVALTYRGRPLAGVISMPALNERWVGALGHPTRHRDPQGVTSTVQVRACDDLEQAILRCTSPQMFAASARDGAAFSRLASRARLALFGGDCFCYAQLASGWVDLVVEGDLQPYDFMALLPVVEGAGGVVCDWQGQPLTLKSDGRVVCAGNTRLRDAALACLQQVA</sequence>
<dbReference type="PRINTS" id="PR00377">
    <property type="entry name" value="IMPHPHTASES"/>
</dbReference>
<keyword evidence="9" id="KW-0368">Histidine biosynthesis</keyword>
<keyword evidence="5" id="KW-0028">Amino-acid biosynthesis</keyword>
<dbReference type="CDD" id="cd01641">
    <property type="entry name" value="Bacterial_IMPase_like_1"/>
    <property type="match status" value="1"/>
</dbReference>
<evidence type="ECO:0000256" key="7">
    <source>
        <dbReference type="ARBA" id="ARBA00022801"/>
    </source>
</evidence>